<gene>
    <name evidence="2" type="ORF">HPBE_LOCUS17780</name>
</gene>
<evidence type="ECO:0000313" key="4">
    <source>
        <dbReference type="WBParaSite" id="HPBE_0001778101-mRNA-1"/>
    </source>
</evidence>
<dbReference type="WBParaSite" id="HPBE_0001778101-mRNA-1">
    <property type="protein sequence ID" value="HPBE_0001778101-mRNA-1"/>
    <property type="gene ID" value="HPBE_0001778101"/>
</dbReference>
<reference evidence="4" key="2">
    <citation type="submission" date="2019-09" db="UniProtKB">
        <authorList>
            <consortium name="WormBaseParasite"/>
        </authorList>
    </citation>
    <scope>IDENTIFICATION</scope>
</reference>
<dbReference type="OrthoDB" id="1058301at2759"/>
<dbReference type="EMBL" id="UZAH01030256">
    <property type="protein sequence ID" value="VDP09878.1"/>
    <property type="molecule type" value="Genomic_DNA"/>
</dbReference>
<sequence length="88" mass="10077">MMEKTRVQFQVRVLRLKPWEKVFVCGSDVALVLTLTHLVTYLGTQYTFGFGISGFSTSRLRHNSVYHFWFHLIGRAANVAQSARSIAQ</sequence>
<reference evidence="2 3" key="1">
    <citation type="submission" date="2018-11" db="EMBL/GenBank/DDBJ databases">
        <authorList>
            <consortium name="Pathogen Informatics"/>
        </authorList>
    </citation>
    <scope>NUCLEOTIDE SEQUENCE [LARGE SCALE GENOMIC DNA]</scope>
</reference>
<keyword evidence="1" id="KW-0812">Transmembrane</keyword>
<evidence type="ECO:0000313" key="3">
    <source>
        <dbReference type="Proteomes" id="UP000050761"/>
    </source>
</evidence>
<accession>A0A183G7K9</accession>
<dbReference type="Proteomes" id="UP000050761">
    <property type="component" value="Unassembled WGS sequence"/>
</dbReference>
<accession>A0A3P8BJH9</accession>
<protein>
    <submittedName>
        <fullName evidence="4">7TM_GPCR_Srx domain-containing protein</fullName>
    </submittedName>
</protein>
<proteinExistence type="predicted"/>
<organism evidence="3 4">
    <name type="scientific">Heligmosomoides polygyrus</name>
    <name type="common">Parasitic roundworm</name>
    <dbReference type="NCBI Taxonomy" id="6339"/>
    <lineage>
        <taxon>Eukaryota</taxon>
        <taxon>Metazoa</taxon>
        <taxon>Ecdysozoa</taxon>
        <taxon>Nematoda</taxon>
        <taxon>Chromadorea</taxon>
        <taxon>Rhabditida</taxon>
        <taxon>Rhabditina</taxon>
        <taxon>Rhabditomorpha</taxon>
        <taxon>Strongyloidea</taxon>
        <taxon>Heligmosomidae</taxon>
        <taxon>Heligmosomoides</taxon>
    </lineage>
</organism>
<name>A0A183G7K9_HELPZ</name>
<feature type="transmembrane region" description="Helical" evidence="1">
    <location>
        <begin position="21"/>
        <end position="43"/>
    </location>
</feature>
<keyword evidence="3" id="KW-1185">Reference proteome</keyword>
<keyword evidence="1" id="KW-0472">Membrane</keyword>
<dbReference type="AlphaFoldDB" id="A0A183G7K9"/>
<evidence type="ECO:0000256" key="1">
    <source>
        <dbReference type="SAM" id="Phobius"/>
    </source>
</evidence>
<keyword evidence="1" id="KW-1133">Transmembrane helix</keyword>
<evidence type="ECO:0000313" key="2">
    <source>
        <dbReference type="EMBL" id="VDP09878.1"/>
    </source>
</evidence>